<feature type="compositionally biased region" description="Basic and acidic residues" evidence="2">
    <location>
        <begin position="134"/>
        <end position="164"/>
    </location>
</feature>
<sequence length="1271" mass="140659">MSRRRKSGANETPSKDQKADKDDDDKLTMNDSKVEWSEQEKSRLLDALKKDEGRNNWRWIARQVKTRTTAQVKDFASKIRTEKQASNKRPIAPREDGVLEAWINVTKRLRGDSDVDGTCIPQNQMAPTTQSEELSEKEGNKCDNHVDPGFDKSDESKEDSHDPASESTDENQTGPTSKVNHDDNEHVMDNTMEDILSTQRQMIEKIDVLDSKLEKLQSNDQASQSTLMEVLAKINERLDQLSKNTSHACCGGPVILQTTRHANVIHQPILDPCFSCRDVIRNNRTESLSVASSEDNILSFSHPLSTTSESTKTSIVYSTGNDSSKSISGKQSCMDFVSDRQNDSHPEPQMVATSHYTSSPRVTSSVCSASPVDLSESPKNNQGTLNVLTKVSCVSEREDSTSGMSREQTSPATKHSSKEDAYVVLVKESSSTPKRSQCETLVVSPSSVTGINSTPPTAKEVSTVSRQQQVSSSQVECRNMSSPLSTRHFTTAPTPVSSVNRSQMLTAPFPQPSFSAGEMVLTNSYADGRKPSSDATEMHLDYKSMATVFPDTPSTISRVPSGPSQFTAQHAVFVANSSTSSTPSCNTSDKPSSSVQMQEPQEPSPPLQKNIPPGYIALSHTPTVPHSPCTPKNTTAWQPPTVMSVGCTHSMHQRTEFRSSPASRANLLRPEEVSGRQEKVSRPDVLSAAMLLSTYVSEHSNQQDQSQWQSCLNAIISDYQEKNQDIHRQDLSPLVSVGSSPHVLMMQHELEDIYRKCRTRPQFFALRMAERLFGFDILMKSTPNGIGGKAALNPTMLDAIKIEVLQRFGSGVSPEQQTEMWKGCMTSIAQRCKRLRNPRRNRSPAVTMISNDNEGPPSMAVGKELRSNMSGNTQTDSCDEDEEYEMENLNHPSSHNTPTMVRLSSDSEQENLHGSNHDASCATENIKIHNVKQLEDSGEQLEPAVDSMEEAGEEGAAVHVPPGVDPDITVVYLPSTLETALRPKESDKQLGIALSRSNEADTFIRLKESESRNAPSPHIQEPYMHTRDSVSPGHNLPIVCKYSGDRPPIEGNIYKPGGTSAENVLVSGIKMTPDLDHTTSIIPHKNIPTVLQGDLKSQGHHAAILHVKDDTSQFRQIKVKYVYLEDSENAHLFIQQDQAMETLGEANVKPEKPCEHLQQPSTKPTLQELPLDDDATLLMLHSRSASEQNFAVQLVRHFFEPHELDGRNVRGVGGKLALNPEKISKIKGIVFRFYTSSLAQQELLWRDCRRAIDAYLRNRRPRTSFGSKLSS</sequence>
<dbReference type="AlphaFoldDB" id="A0A2B4RL12"/>
<feature type="region of interest" description="Disordered" evidence="2">
    <location>
        <begin position="446"/>
        <end position="492"/>
    </location>
</feature>
<dbReference type="Pfam" id="PF10523">
    <property type="entry name" value="BEN"/>
    <property type="match status" value="1"/>
</dbReference>
<dbReference type="Proteomes" id="UP000225706">
    <property type="component" value="Unassembled WGS sequence"/>
</dbReference>
<feature type="coiled-coil region" evidence="1">
    <location>
        <begin position="199"/>
        <end position="244"/>
    </location>
</feature>
<feature type="compositionally biased region" description="Acidic residues" evidence="2">
    <location>
        <begin position="877"/>
        <end position="886"/>
    </location>
</feature>
<gene>
    <name evidence="6" type="ORF">AWC38_SpisGene16488</name>
</gene>
<protein>
    <submittedName>
        <fullName evidence="6">Uncharacterized protein</fullName>
    </submittedName>
</protein>
<evidence type="ECO:0000259" key="4">
    <source>
        <dbReference type="PROSITE" id="PS51293"/>
    </source>
</evidence>
<dbReference type="InterPro" id="IPR001005">
    <property type="entry name" value="SANT/Myb"/>
</dbReference>
<feature type="compositionally biased region" description="Polar residues" evidence="2">
    <location>
        <begin position="890"/>
        <end position="918"/>
    </location>
</feature>
<feature type="region of interest" description="Disordered" evidence="2">
    <location>
        <begin position="396"/>
        <end position="418"/>
    </location>
</feature>
<dbReference type="SMART" id="SM01025">
    <property type="entry name" value="BEN"/>
    <property type="match status" value="2"/>
</dbReference>
<dbReference type="InterPro" id="IPR009057">
    <property type="entry name" value="Homeodomain-like_sf"/>
</dbReference>
<dbReference type="GO" id="GO:0003677">
    <property type="term" value="F:DNA binding"/>
    <property type="evidence" value="ECO:0007669"/>
    <property type="project" value="InterPro"/>
</dbReference>
<reference evidence="7" key="1">
    <citation type="journal article" date="2017" name="bioRxiv">
        <title>Comparative analysis of the genomes of Stylophora pistillata and Acropora digitifera provides evidence for extensive differences between species of corals.</title>
        <authorList>
            <person name="Voolstra C.R."/>
            <person name="Li Y."/>
            <person name="Liew Y.J."/>
            <person name="Baumgarten S."/>
            <person name="Zoccola D."/>
            <person name="Flot J.-F."/>
            <person name="Tambutte S."/>
            <person name="Allemand D."/>
            <person name="Aranda M."/>
        </authorList>
    </citation>
    <scope>NUCLEOTIDE SEQUENCE [LARGE SCALE GENOMIC DNA]</scope>
</reference>
<keyword evidence="7" id="KW-1185">Reference proteome</keyword>
<evidence type="ECO:0000313" key="7">
    <source>
        <dbReference type="Proteomes" id="UP000225706"/>
    </source>
</evidence>
<feature type="compositionally biased region" description="Polar residues" evidence="2">
    <location>
        <begin position="120"/>
        <end position="132"/>
    </location>
</feature>
<feature type="region of interest" description="Disordered" evidence="2">
    <location>
        <begin position="577"/>
        <end position="608"/>
    </location>
</feature>
<evidence type="ECO:0000313" key="6">
    <source>
        <dbReference type="EMBL" id="PFX19104.1"/>
    </source>
</evidence>
<feature type="compositionally biased region" description="Basic and acidic residues" evidence="2">
    <location>
        <begin position="669"/>
        <end position="681"/>
    </location>
</feature>
<evidence type="ECO:0000256" key="1">
    <source>
        <dbReference type="SAM" id="Coils"/>
    </source>
</evidence>
<feature type="compositionally biased region" description="Low complexity" evidence="2">
    <location>
        <begin position="461"/>
        <end position="475"/>
    </location>
</feature>
<proteinExistence type="predicted"/>
<feature type="region of interest" description="Disordered" evidence="2">
    <location>
        <begin position="79"/>
        <end position="98"/>
    </location>
</feature>
<dbReference type="Gene3D" id="1.10.10.60">
    <property type="entry name" value="Homeodomain-like"/>
    <property type="match status" value="1"/>
</dbReference>
<feature type="domain" description="SANT" evidence="4">
    <location>
        <begin position="31"/>
        <end position="84"/>
    </location>
</feature>
<feature type="region of interest" description="Disordered" evidence="2">
    <location>
        <begin position="1"/>
        <end position="42"/>
    </location>
</feature>
<feature type="region of interest" description="Disordered" evidence="2">
    <location>
        <begin position="111"/>
        <end position="186"/>
    </location>
</feature>
<evidence type="ECO:0000259" key="3">
    <source>
        <dbReference type="PROSITE" id="PS50090"/>
    </source>
</evidence>
<feature type="compositionally biased region" description="Low complexity" evidence="2">
    <location>
        <begin position="577"/>
        <end position="588"/>
    </location>
</feature>
<feature type="domain" description="BEN" evidence="5">
    <location>
        <begin position="738"/>
        <end position="842"/>
    </location>
</feature>
<dbReference type="InterPro" id="IPR017884">
    <property type="entry name" value="SANT_dom"/>
</dbReference>
<feature type="domain" description="Myb-like" evidence="3">
    <location>
        <begin position="28"/>
        <end position="74"/>
    </location>
</feature>
<feature type="compositionally biased region" description="Polar residues" evidence="2">
    <location>
        <begin position="589"/>
        <end position="601"/>
    </location>
</feature>
<accession>A0A2B4RL12</accession>
<feature type="compositionally biased region" description="Polar residues" evidence="2">
    <location>
        <begin position="446"/>
        <end position="456"/>
    </location>
</feature>
<comment type="caution">
    <text evidence="6">The sequence shown here is derived from an EMBL/GenBank/DDBJ whole genome shotgun (WGS) entry which is preliminary data.</text>
</comment>
<evidence type="ECO:0000256" key="2">
    <source>
        <dbReference type="SAM" id="MobiDB-lite"/>
    </source>
</evidence>
<feature type="compositionally biased region" description="Polar residues" evidence="2">
    <location>
        <begin position="354"/>
        <end position="368"/>
    </location>
</feature>
<dbReference type="CDD" id="cd00167">
    <property type="entry name" value="SANT"/>
    <property type="match status" value="1"/>
</dbReference>
<feature type="compositionally biased region" description="Polar residues" evidence="2">
    <location>
        <begin position="867"/>
        <end position="876"/>
    </location>
</feature>
<dbReference type="PROSITE" id="PS50090">
    <property type="entry name" value="MYB_LIKE"/>
    <property type="match status" value="1"/>
</dbReference>
<feature type="region of interest" description="Disordered" evidence="2">
    <location>
        <begin position="654"/>
        <end position="681"/>
    </location>
</feature>
<feature type="region of interest" description="Disordered" evidence="2">
    <location>
        <begin position="841"/>
        <end position="918"/>
    </location>
</feature>
<feature type="region of interest" description="Disordered" evidence="2">
    <location>
        <begin position="354"/>
        <end position="383"/>
    </location>
</feature>
<keyword evidence="1" id="KW-0175">Coiled coil</keyword>
<dbReference type="PROSITE" id="PS51457">
    <property type="entry name" value="BEN"/>
    <property type="match status" value="1"/>
</dbReference>
<dbReference type="EMBL" id="LSMT01000377">
    <property type="protein sequence ID" value="PFX19104.1"/>
    <property type="molecule type" value="Genomic_DNA"/>
</dbReference>
<feature type="compositionally biased region" description="Basic and acidic residues" evidence="2">
    <location>
        <begin position="13"/>
        <end position="42"/>
    </location>
</feature>
<feature type="compositionally biased region" description="Polar residues" evidence="2">
    <location>
        <begin position="401"/>
        <end position="414"/>
    </location>
</feature>
<name>A0A2B4RL12_STYPI</name>
<dbReference type="Pfam" id="PF00249">
    <property type="entry name" value="Myb_DNA-binding"/>
    <property type="match status" value="1"/>
</dbReference>
<feature type="region of interest" description="Disordered" evidence="2">
    <location>
        <begin position="1010"/>
        <end position="1030"/>
    </location>
</feature>
<organism evidence="6 7">
    <name type="scientific">Stylophora pistillata</name>
    <name type="common">Smooth cauliflower coral</name>
    <dbReference type="NCBI Taxonomy" id="50429"/>
    <lineage>
        <taxon>Eukaryota</taxon>
        <taxon>Metazoa</taxon>
        <taxon>Cnidaria</taxon>
        <taxon>Anthozoa</taxon>
        <taxon>Hexacorallia</taxon>
        <taxon>Scleractinia</taxon>
        <taxon>Astrocoeniina</taxon>
        <taxon>Pocilloporidae</taxon>
        <taxon>Stylophora</taxon>
    </lineage>
</organism>
<evidence type="ECO:0000259" key="5">
    <source>
        <dbReference type="PROSITE" id="PS51457"/>
    </source>
</evidence>
<feature type="compositionally biased region" description="Polar residues" evidence="2">
    <location>
        <begin position="479"/>
        <end position="492"/>
    </location>
</feature>
<dbReference type="OrthoDB" id="5966226at2759"/>
<dbReference type="InterPro" id="IPR018379">
    <property type="entry name" value="BEN_domain"/>
</dbReference>
<dbReference type="SUPFAM" id="SSF46689">
    <property type="entry name" value="Homeodomain-like"/>
    <property type="match status" value="1"/>
</dbReference>
<dbReference type="PROSITE" id="PS51293">
    <property type="entry name" value="SANT"/>
    <property type="match status" value="1"/>
</dbReference>